<dbReference type="AlphaFoldDB" id="A0A6B0U8N7"/>
<name>A0A6B0U8N7_IXORI</name>
<reference evidence="2" key="1">
    <citation type="submission" date="2019-12" db="EMBL/GenBank/DDBJ databases">
        <title>An insight into the sialome of adult female Ixodes ricinus ticks feeding for 6 days.</title>
        <authorList>
            <person name="Perner J."/>
            <person name="Ribeiro J.M.C."/>
        </authorList>
    </citation>
    <scope>NUCLEOTIDE SEQUENCE</scope>
    <source>
        <strain evidence="2">Semi-engorged</strain>
        <tissue evidence="2">Salivary glands</tissue>
    </source>
</reference>
<dbReference type="EMBL" id="GIFC01003424">
    <property type="protein sequence ID" value="MXU85507.1"/>
    <property type="molecule type" value="Transcribed_RNA"/>
</dbReference>
<evidence type="ECO:0000313" key="2">
    <source>
        <dbReference type="EMBL" id="MXU85507.1"/>
    </source>
</evidence>
<keyword evidence="1" id="KW-1133">Transmembrane helix</keyword>
<accession>A0A6B0U8N7</accession>
<organism evidence="2">
    <name type="scientific">Ixodes ricinus</name>
    <name type="common">Common tick</name>
    <name type="synonym">Acarus ricinus</name>
    <dbReference type="NCBI Taxonomy" id="34613"/>
    <lineage>
        <taxon>Eukaryota</taxon>
        <taxon>Metazoa</taxon>
        <taxon>Ecdysozoa</taxon>
        <taxon>Arthropoda</taxon>
        <taxon>Chelicerata</taxon>
        <taxon>Arachnida</taxon>
        <taxon>Acari</taxon>
        <taxon>Parasitiformes</taxon>
        <taxon>Ixodida</taxon>
        <taxon>Ixodoidea</taxon>
        <taxon>Ixodidae</taxon>
        <taxon>Ixodinae</taxon>
        <taxon>Ixodes</taxon>
    </lineage>
</organism>
<protein>
    <submittedName>
        <fullName evidence="2">Uncharacterized protein</fullName>
    </submittedName>
</protein>
<keyword evidence="1" id="KW-0812">Transmembrane</keyword>
<proteinExistence type="predicted"/>
<sequence length="86" mass="9969">MASQLWATKVFCPKIRVIYFFIFLPCSCKCMIWKIYNETNKCFTMLKGQNLEHEQLAPYTGQQFVVHLPLCMVASPIVLCPLHISI</sequence>
<feature type="transmembrane region" description="Helical" evidence="1">
    <location>
        <begin position="17"/>
        <end position="36"/>
    </location>
</feature>
<keyword evidence="1" id="KW-0472">Membrane</keyword>
<evidence type="ECO:0000256" key="1">
    <source>
        <dbReference type="SAM" id="Phobius"/>
    </source>
</evidence>